<dbReference type="GeneID" id="83180131"/>
<sequence>MPKDEAIADPAAFARNDGQFEIENGPRENASTKLPHNSRDFANEMSPLGACVAGANIVGNVPPKPKAGVFQWKTELRGNSMETDGLVDPRYG</sequence>
<evidence type="ECO:0000256" key="1">
    <source>
        <dbReference type="SAM" id="MobiDB-lite"/>
    </source>
</evidence>
<reference evidence="2" key="1">
    <citation type="submission" date="2022-12" db="EMBL/GenBank/DDBJ databases">
        <authorList>
            <person name="Petersen C."/>
        </authorList>
    </citation>
    <scope>NUCLEOTIDE SEQUENCE</scope>
    <source>
        <strain evidence="2">IBT 15544</strain>
    </source>
</reference>
<protein>
    <submittedName>
        <fullName evidence="2">Uncharacterized protein</fullName>
    </submittedName>
</protein>
<gene>
    <name evidence="2" type="ORF">N7498_005768</name>
</gene>
<proteinExistence type="predicted"/>
<comment type="caution">
    <text evidence="2">The sequence shown here is derived from an EMBL/GenBank/DDBJ whole genome shotgun (WGS) entry which is preliminary data.</text>
</comment>
<keyword evidence="3" id="KW-1185">Reference proteome</keyword>
<reference evidence="2" key="2">
    <citation type="journal article" date="2023" name="IMA Fungus">
        <title>Comparative genomic study of the Penicillium genus elucidates a diverse pangenome and 15 lateral gene transfer events.</title>
        <authorList>
            <person name="Petersen C."/>
            <person name="Sorensen T."/>
            <person name="Nielsen M.R."/>
            <person name="Sondergaard T.E."/>
            <person name="Sorensen J.L."/>
            <person name="Fitzpatrick D.A."/>
            <person name="Frisvad J.C."/>
            <person name="Nielsen K.L."/>
        </authorList>
    </citation>
    <scope>NUCLEOTIDE SEQUENCE</scope>
    <source>
        <strain evidence="2">IBT 15544</strain>
    </source>
</reference>
<organism evidence="2 3">
    <name type="scientific">Penicillium cinerascens</name>
    <dbReference type="NCBI Taxonomy" id="70096"/>
    <lineage>
        <taxon>Eukaryota</taxon>
        <taxon>Fungi</taxon>
        <taxon>Dikarya</taxon>
        <taxon>Ascomycota</taxon>
        <taxon>Pezizomycotina</taxon>
        <taxon>Eurotiomycetes</taxon>
        <taxon>Eurotiomycetidae</taxon>
        <taxon>Eurotiales</taxon>
        <taxon>Aspergillaceae</taxon>
        <taxon>Penicillium</taxon>
    </lineage>
</organism>
<evidence type="ECO:0000313" key="3">
    <source>
        <dbReference type="Proteomes" id="UP001150904"/>
    </source>
</evidence>
<dbReference type="AlphaFoldDB" id="A0A9W9T0H6"/>
<accession>A0A9W9T0H6</accession>
<name>A0A9W9T0H6_9EURO</name>
<dbReference type="RefSeq" id="XP_058309368.1">
    <property type="nucleotide sequence ID" value="XM_058452830.1"/>
</dbReference>
<dbReference type="Proteomes" id="UP001150904">
    <property type="component" value="Unassembled WGS sequence"/>
</dbReference>
<evidence type="ECO:0000313" key="2">
    <source>
        <dbReference type="EMBL" id="KAJ5204889.1"/>
    </source>
</evidence>
<feature type="region of interest" description="Disordered" evidence="1">
    <location>
        <begin position="1"/>
        <end position="33"/>
    </location>
</feature>
<dbReference type="EMBL" id="JAPQKR010000012">
    <property type="protein sequence ID" value="KAJ5204889.1"/>
    <property type="molecule type" value="Genomic_DNA"/>
</dbReference>